<accession>A0A1H8US50</accession>
<evidence type="ECO:0000256" key="1">
    <source>
        <dbReference type="SAM" id="SignalP"/>
    </source>
</evidence>
<name>A0A1H8US50_9ACTN</name>
<dbReference type="PROSITE" id="PS51257">
    <property type="entry name" value="PROKAR_LIPOPROTEIN"/>
    <property type="match status" value="1"/>
</dbReference>
<keyword evidence="1" id="KW-0732">Signal</keyword>
<keyword evidence="3" id="KW-1185">Reference proteome</keyword>
<protein>
    <submittedName>
        <fullName evidence="2">Uncharacterized protein</fullName>
    </submittedName>
</protein>
<sequence length="263" mass="26433">MLRTTLPTRLLAAGCLAAALAVTGCSADDGDDNATAADDSAGTTPAADLAAFCQGVVDYDATPEPTGGETGEPSTADVAAYGEALAEPVEAIVDNAPAAATDAAAALHHLQQQLADGDSSGQFEPDAVEAVGTIETVVAQECDVTAVTVTAVDYTFEGVPADLPAGLTTFVMPNETTADEEHVMLIARVVDGETLTPEQFVADPEGSFAAIELLGETYAPAGATGGVTLDLAAGEYLLICPVAHDEASPPHFVLGMISAVTVA</sequence>
<proteinExistence type="predicted"/>
<dbReference type="EMBL" id="FOEE01000009">
    <property type="protein sequence ID" value="SEP06030.1"/>
    <property type="molecule type" value="Genomic_DNA"/>
</dbReference>
<feature type="signal peptide" evidence="1">
    <location>
        <begin position="1"/>
        <end position="27"/>
    </location>
</feature>
<reference evidence="3" key="1">
    <citation type="submission" date="2016-10" db="EMBL/GenBank/DDBJ databases">
        <authorList>
            <person name="Varghese N."/>
            <person name="Submissions S."/>
        </authorList>
    </citation>
    <scope>NUCLEOTIDE SEQUENCE [LARGE SCALE GENOMIC DNA]</scope>
    <source>
        <strain evidence="3">DSM 45413</strain>
    </source>
</reference>
<gene>
    <name evidence="2" type="ORF">SAMN05660991_03055</name>
</gene>
<dbReference type="AlphaFoldDB" id="A0A1H8US50"/>
<dbReference type="Proteomes" id="UP000198960">
    <property type="component" value="Unassembled WGS sequence"/>
</dbReference>
<evidence type="ECO:0000313" key="2">
    <source>
        <dbReference type="EMBL" id="SEP06030.1"/>
    </source>
</evidence>
<dbReference type="STRING" id="673521.SAMN05660991_03055"/>
<evidence type="ECO:0000313" key="3">
    <source>
        <dbReference type="Proteomes" id="UP000198960"/>
    </source>
</evidence>
<feature type="chain" id="PRO_5011503122" evidence="1">
    <location>
        <begin position="28"/>
        <end position="263"/>
    </location>
</feature>
<organism evidence="2 3">
    <name type="scientific">Trujillonella endophytica</name>
    <dbReference type="NCBI Taxonomy" id="673521"/>
    <lineage>
        <taxon>Bacteria</taxon>
        <taxon>Bacillati</taxon>
        <taxon>Actinomycetota</taxon>
        <taxon>Actinomycetes</taxon>
        <taxon>Geodermatophilales</taxon>
        <taxon>Geodermatophilaceae</taxon>
        <taxon>Trujillonella</taxon>
    </lineage>
</organism>
<dbReference type="RefSeq" id="WP_091945066.1">
    <property type="nucleotide sequence ID" value="NZ_FOEE01000009.1"/>
</dbReference>